<name>A0A545THJ3_9GAMM</name>
<evidence type="ECO:0000313" key="2">
    <source>
        <dbReference type="EMBL" id="TQV76703.1"/>
    </source>
</evidence>
<sequence>MQYQSSLQSLDLILDDIEKETEQVINQLNLFLESNSKDDEAQSAIIQAESHLHRLKGVFILLELPGCLTLTNDLLAVVKKLPSVKPRNQSKLTEAIYTATVRIVKYVRHIKHKRHDLPELILPFINELRTTINAKQLPESFFFEATQKKKRKAFQSAVIITEQSASKSRYLRQMYQIGLIEVLRRTNVSGGLKMMQNALAKLDNECRPPLYPDIWWIASALVDSLASKNLKLTLKRLKLFSLIDRQIKFLEHNSQQNRQENKESISSLANELIYLISISNQKSELSCEVLSYFELNNQLEITDELIRKELVFLRGPGEDDFASLSEALLTEIKEISAELQLLNVGKVSQSDIAHFKQKLINLNSLLSVIQVEEHTLRMSVAIDLLDKIENQQQSLGHSDMNIIKRVLAAIESSISDQDTLSHVNDLFDCSLSLSDEKEAIRSNTHKTIKSLIINFSRFVDSGRRALLLKNIPELLKETKEGFLLLDLGETSRIFDDCVKYVTIHLMNAPTRTSQESMDLFADIVGSLDFYLETLKYTNAPSAKILKFAENSCFELRKLMKNPVNKRISNF</sequence>
<comment type="caution">
    <text evidence="2">The sequence shown here is derived from an EMBL/GenBank/DDBJ whole genome shotgun (WGS) entry which is preliminary data.</text>
</comment>
<dbReference type="OrthoDB" id="9803176at2"/>
<proteinExistence type="predicted"/>
<dbReference type="AlphaFoldDB" id="A0A545THJ3"/>
<dbReference type="Pfam" id="PF26379">
    <property type="entry name" value="FimL_2nd"/>
    <property type="match status" value="1"/>
</dbReference>
<dbReference type="RefSeq" id="WP_142888063.1">
    <property type="nucleotide sequence ID" value="NZ_VIKR01000001.1"/>
</dbReference>
<dbReference type="Proteomes" id="UP000317839">
    <property type="component" value="Unassembled WGS sequence"/>
</dbReference>
<protein>
    <recommendedName>
        <fullName evidence="1">Scaffold protein FimL second domain-containing protein</fullName>
    </recommendedName>
</protein>
<evidence type="ECO:0000259" key="1">
    <source>
        <dbReference type="Pfam" id="PF26379"/>
    </source>
</evidence>
<dbReference type="InterPro" id="IPR058661">
    <property type="entry name" value="FimL_2nd"/>
</dbReference>
<accession>A0A545THJ3</accession>
<dbReference type="EMBL" id="VIKR01000001">
    <property type="protein sequence ID" value="TQV76703.1"/>
    <property type="molecule type" value="Genomic_DNA"/>
</dbReference>
<reference evidence="2 3" key="1">
    <citation type="submission" date="2019-06" db="EMBL/GenBank/DDBJ databases">
        <title>Draft genome of Aliikangiella marina GYP-15.</title>
        <authorList>
            <person name="Wang G."/>
        </authorList>
    </citation>
    <scope>NUCLEOTIDE SEQUENCE [LARGE SCALE GENOMIC DNA]</scope>
    <source>
        <strain evidence="2 3">GYP-15</strain>
    </source>
</reference>
<organism evidence="2 3">
    <name type="scientific">Aliikangiella marina</name>
    <dbReference type="NCBI Taxonomy" id="1712262"/>
    <lineage>
        <taxon>Bacteria</taxon>
        <taxon>Pseudomonadati</taxon>
        <taxon>Pseudomonadota</taxon>
        <taxon>Gammaproteobacteria</taxon>
        <taxon>Oceanospirillales</taxon>
        <taxon>Pleioneaceae</taxon>
        <taxon>Aliikangiella</taxon>
    </lineage>
</organism>
<feature type="domain" description="Scaffold protein FimL second" evidence="1">
    <location>
        <begin position="163"/>
        <end position="304"/>
    </location>
</feature>
<keyword evidence="3" id="KW-1185">Reference proteome</keyword>
<gene>
    <name evidence="2" type="ORF">FLL45_01715</name>
</gene>
<evidence type="ECO:0000313" key="3">
    <source>
        <dbReference type="Proteomes" id="UP000317839"/>
    </source>
</evidence>